<keyword evidence="3" id="KW-0378">Hydrolase</keyword>
<dbReference type="InterPro" id="IPR013780">
    <property type="entry name" value="Glyco_hydro_b"/>
</dbReference>
<proteinExistence type="predicted"/>
<dbReference type="AlphaFoldDB" id="A0A9P6EJB8"/>
<protein>
    <submittedName>
        <fullName evidence="3">Glycoside hydrolase family 79 protein</fullName>
    </submittedName>
</protein>
<dbReference type="PANTHER" id="PTHR36183:SF2">
    <property type="entry name" value="BETA-GLUCURONIDASE C-TERMINAL DOMAIN-CONTAINING PROTEIN"/>
    <property type="match status" value="1"/>
</dbReference>
<sequence length="655" mass="70849">MHNLRKYDLGAAFTFFILPATPIVSAVTIYGQIPLAQTNTAYAASSTTLAAYNETILTPPTISNPPPTSHYTVNLVRDANTVSGLSIPHVGPSFWGFSIEMSVVSQVLGKNSTHLAPTFLNLMSNLQERAGGILIRIGGNTQEFAVMVDKLDNGRTFGKTVSGSNATTKTPAVLYTRDMFYMAFNISSLVNVKWFFGIPFNDSMNWRLTIAEEAQDILGDNLVALQAGNEPDFYLSFGRRQIKYDPADYNSDVDSLIKVIDANPRIPVKNKLLGPSVATGPWTPEMVWETGFIDRFKDRLYALTVEHYPDNNCAAQFNTGSPAVPPQSVFPAYLNHKDRVVDLVAPYVNSGNLAQQAGKPFIMFETNSASCGGFAGISDTFGAALWAADYGFQMAFANFTHAMMHIGGQNVFYNPFTSPPTNQSSYHQWTVGAVYYSTLILAEAFATTNTSRIIDLQANAGNIYTPSYAIYENDVLDKVALFNYVDDPTGANDLQVTLDLGSATPASVRVKYLAASTVSIKDNMTWAGQTLGNTFEVDGRFRGTLDIHTIPCSPLPGECVIPVKAPGFALAFLDAATSDSADMSGLSQATKTFSTTAWTNIHNTATFNPQEVETSNGHAGPNRGGGHDGRLGTSSFKGSKMTNGSKSVRTSAFPR</sequence>
<feature type="domain" description="Beta-glucuronidase C-terminal" evidence="2">
    <location>
        <begin position="468"/>
        <end position="570"/>
    </location>
</feature>
<dbReference type="PANTHER" id="PTHR36183">
    <property type="entry name" value="BETA-GLUCURONIDASE"/>
    <property type="match status" value="1"/>
</dbReference>
<evidence type="ECO:0000313" key="4">
    <source>
        <dbReference type="Proteomes" id="UP000807306"/>
    </source>
</evidence>
<keyword evidence="4" id="KW-1185">Reference proteome</keyword>
<evidence type="ECO:0000313" key="3">
    <source>
        <dbReference type="EMBL" id="KAF9529902.1"/>
    </source>
</evidence>
<dbReference type="Pfam" id="PF16862">
    <property type="entry name" value="Glyco_hydro_79C"/>
    <property type="match status" value="1"/>
</dbReference>
<feature type="region of interest" description="Disordered" evidence="1">
    <location>
        <begin position="611"/>
        <end position="655"/>
    </location>
</feature>
<gene>
    <name evidence="3" type="ORF">CPB83DRAFT_789296</name>
</gene>
<dbReference type="InterPro" id="IPR052974">
    <property type="entry name" value="GH79_Enzymes"/>
</dbReference>
<evidence type="ECO:0000256" key="1">
    <source>
        <dbReference type="SAM" id="MobiDB-lite"/>
    </source>
</evidence>
<comment type="caution">
    <text evidence="3">The sequence shown here is derived from an EMBL/GenBank/DDBJ whole genome shotgun (WGS) entry which is preliminary data.</text>
</comment>
<organism evidence="3 4">
    <name type="scientific">Crepidotus variabilis</name>
    <dbReference type="NCBI Taxonomy" id="179855"/>
    <lineage>
        <taxon>Eukaryota</taxon>
        <taxon>Fungi</taxon>
        <taxon>Dikarya</taxon>
        <taxon>Basidiomycota</taxon>
        <taxon>Agaricomycotina</taxon>
        <taxon>Agaricomycetes</taxon>
        <taxon>Agaricomycetidae</taxon>
        <taxon>Agaricales</taxon>
        <taxon>Agaricineae</taxon>
        <taxon>Crepidotaceae</taxon>
        <taxon>Crepidotus</taxon>
    </lineage>
</organism>
<dbReference type="SUPFAM" id="SSF51445">
    <property type="entry name" value="(Trans)glycosidases"/>
    <property type="match status" value="1"/>
</dbReference>
<evidence type="ECO:0000259" key="2">
    <source>
        <dbReference type="Pfam" id="PF16862"/>
    </source>
</evidence>
<dbReference type="OrthoDB" id="2796951at2759"/>
<dbReference type="InterPro" id="IPR017853">
    <property type="entry name" value="GH"/>
</dbReference>
<dbReference type="Gene3D" id="3.20.20.80">
    <property type="entry name" value="Glycosidases"/>
    <property type="match status" value="1"/>
</dbReference>
<dbReference type="Proteomes" id="UP000807306">
    <property type="component" value="Unassembled WGS sequence"/>
</dbReference>
<dbReference type="EMBL" id="MU157843">
    <property type="protein sequence ID" value="KAF9529902.1"/>
    <property type="molecule type" value="Genomic_DNA"/>
</dbReference>
<dbReference type="InterPro" id="IPR031728">
    <property type="entry name" value="GlcAase_C"/>
</dbReference>
<dbReference type="GO" id="GO:0016787">
    <property type="term" value="F:hydrolase activity"/>
    <property type="evidence" value="ECO:0007669"/>
    <property type="project" value="UniProtKB-KW"/>
</dbReference>
<feature type="compositionally biased region" description="Polar residues" evidence="1">
    <location>
        <begin position="632"/>
        <end position="655"/>
    </location>
</feature>
<accession>A0A9P6EJB8</accession>
<reference evidence="3" key="1">
    <citation type="submission" date="2020-11" db="EMBL/GenBank/DDBJ databases">
        <authorList>
            <consortium name="DOE Joint Genome Institute"/>
            <person name="Ahrendt S."/>
            <person name="Riley R."/>
            <person name="Andreopoulos W."/>
            <person name="Labutti K."/>
            <person name="Pangilinan J."/>
            <person name="Ruiz-Duenas F.J."/>
            <person name="Barrasa J.M."/>
            <person name="Sanchez-Garcia M."/>
            <person name="Camarero S."/>
            <person name="Miyauchi S."/>
            <person name="Serrano A."/>
            <person name="Linde D."/>
            <person name="Babiker R."/>
            <person name="Drula E."/>
            <person name="Ayuso-Fernandez I."/>
            <person name="Pacheco R."/>
            <person name="Padilla G."/>
            <person name="Ferreira P."/>
            <person name="Barriuso J."/>
            <person name="Kellner H."/>
            <person name="Castanera R."/>
            <person name="Alfaro M."/>
            <person name="Ramirez L."/>
            <person name="Pisabarro A.G."/>
            <person name="Kuo A."/>
            <person name="Tritt A."/>
            <person name="Lipzen A."/>
            <person name="He G."/>
            <person name="Yan M."/>
            <person name="Ng V."/>
            <person name="Cullen D."/>
            <person name="Martin F."/>
            <person name="Rosso M.-N."/>
            <person name="Henrissat B."/>
            <person name="Hibbett D."/>
            <person name="Martinez A.T."/>
            <person name="Grigoriev I.V."/>
        </authorList>
    </citation>
    <scope>NUCLEOTIDE SEQUENCE</scope>
    <source>
        <strain evidence="3">CBS 506.95</strain>
    </source>
</reference>
<dbReference type="Gene3D" id="2.60.40.1180">
    <property type="entry name" value="Golgi alpha-mannosidase II"/>
    <property type="match status" value="1"/>
</dbReference>
<name>A0A9P6EJB8_9AGAR</name>